<dbReference type="Pfam" id="PF09265">
    <property type="entry name" value="Cytokin-bind"/>
    <property type="match status" value="1"/>
</dbReference>
<dbReference type="Gene3D" id="3.30.43.10">
    <property type="entry name" value="Uridine Diphospho-n-acetylenolpyruvylglucosamine Reductase, domain 2"/>
    <property type="match status" value="1"/>
</dbReference>
<evidence type="ECO:0000256" key="3">
    <source>
        <dbReference type="ARBA" id="ARBA00023002"/>
    </source>
</evidence>
<organism evidence="6">
    <name type="scientific">Streptomyces sp. R11</name>
    <dbReference type="NCBI Taxonomy" id="3238625"/>
    <lineage>
        <taxon>Bacteria</taxon>
        <taxon>Bacillati</taxon>
        <taxon>Actinomycetota</taxon>
        <taxon>Actinomycetes</taxon>
        <taxon>Kitasatosporales</taxon>
        <taxon>Streptomycetaceae</taxon>
        <taxon>Streptomyces</taxon>
    </lineage>
</organism>
<dbReference type="InterPro" id="IPR016164">
    <property type="entry name" value="FAD-linked_Oxase-like_C"/>
</dbReference>
<dbReference type="GO" id="GO:0009690">
    <property type="term" value="P:cytokinin metabolic process"/>
    <property type="evidence" value="ECO:0007669"/>
    <property type="project" value="InterPro"/>
</dbReference>
<dbReference type="GO" id="GO:0019139">
    <property type="term" value="F:cytokinin dehydrogenase activity"/>
    <property type="evidence" value="ECO:0007669"/>
    <property type="project" value="InterPro"/>
</dbReference>
<dbReference type="GO" id="GO:0050660">
    <property type="term" value="F:flavin adenine dinucleotide binding"/>
    <property type="evidence" value="ECO:0007669"/>
    <property type="project" value="InterPro"/>
</dbReference>
<feature type="region of interest" description="Disordered" evidence="4">
    <location>
        <begin position="1"/>
        <end position="23"/>
    </location>
</feature>
<keyword evidence="1" id="KW-0285">Flavoprotein</keyword>
<dbReference type="AlphaFoldDB" id="A0AB39NDQ7"/>
<evidence type="ECO:0000256" key="4">
    <source>
        <dbReference type="SAM" id="MobiDB-lite"/>
    </source>
</evidence>
<dbReference type="InterPro" id="IPR016167">
    <property type="entry name" value="FAD-bd_PCMH_sub1"/>
</dbReference>
<name>A0AB39NDQ7_9ACTN</name>
<evidence type="ECO:0000313" key="6">
    <source>
        <dbReference type="EMBL" id="XDQ16531.1"/>
    </source>
</evidence>
<dbReference type="InterPro" id="IPR015345">
    <property type="entry name" value="Cytokinin_DH_FAD/cytokin-bd"/>
</dbReference>
<dbReference type="EMBL" id="CP163432">
    <property type="protein sequence ID" value="XDQ16531.1"/>
    <property type="molecule type" value="Genomic_DNA"/>
</dbReference>
<sequence length="65" mass="7082">MCGGRQPLGLRGHRSGGRHPVGSVPFSHADWRAHFGPAWPGLQRAKRTYDPRGILVPGQGIFPAR</sequence>
<dbReference type="RefSeq" id="WP_369276427.1">
    <property type="nucleotide sequence ID" value="NZ_CP163432.1"/>
</dbReference>
<accession>A0AB39NDQ7</accession>
<evidence type="ECO:0000256" key="2">
    <source>
        <dbReference type="ARBA" id="ARBA00022827"/>
    </source>
</evidence>
<protein>
    <recommendedName>
        <fullName evidence="5">Cytokinin dehydrogenase 1 FAD/cytokinin binding domain-containing protein</fullName>
    </recommendedName>
</protein>
<keyword evidence="3" id="KW-0560">Oxidoreductase</keyword>
<proteinExistence type="predicted"/>
<reference evidence="6" key="1">
    <citation type="submission" date="2024-07" db="EMBL/GenBank/DDBJ databases">
        <authorList>
            <person name="Yu S.T."/>
        </authorList>
    </citation>
    <scope>NUCLEOTIDE SEQUENCE</scope>
    <source>
        <strain evidence="6">R11</strain>
    </source>
</reference>
<evidence type="ECO:0000259" key="5">
    <source>
        <dbReference type="Pfam" id="PF09265"/>
    </source>
</evidence>
<feature type="domain" description="Cytokinin dehydrogenase 1 FAD/cytokinin binding" evidence="5">
    <location>
        <begin position="27"/>
        <end position="62"/>
    </location>
</feature>
<dbReference type="SUPFAM" id="SSF55103">
    <property type="entry name" value="FAD-linked oxidases, C-terminal domain"/>
    <property type="match status" value="1"/>
</dbReference>
<evidence type="ECO:0000256" key="1">
    <source>
        <dbReference type="ARBA" id="ARBA00022630"/>
    </source>
</evidence>
<gene>
    <name evidence="6" type="ORF">AB5J55_39985</name>
</gene>
<keyword evidence="2" id="KW-0274">FAD</keyword>